<evidence type="ECO:0000256" key="2">
    <source>
        <dbReference type="ARBA" id="ARBA00022737"/>
    </source>
</evidence>
<feature type="compositionally biased region" description="Polar residues" evidence="6">
    <location>
        <begin position="193"/>
        <end position="208"/>
    </location>
</feature>
<comment type="caution">
    <text evidence="7">The sequence shown here is derived from an EMBL/GenBank/DDBJ whole genome shotgun (WGS) entry which is preliminary data.</text>
</comment>
<organism evidence="7 8">
    <name type="scientific">Adineta ricciae</name>
    <name type="common">Rotifer</name>
    <dbReference type="NCBI Taxonomy" id="249248"/>
    <lineage>
        <taxon>Eukaryota</taxon>
        <taxon>Metazoa</taxon>
        <taxon>Spiralia</taxon>
        <taxon>Gnathifera</taxon>
        <taxon>Rotifera</taxon>
        <taxon>Eurotatoria</taxon>
        <taxon>Bdelloidea</taxon>
        <taxon>Adinetida</taxon>
        <taxon>Adinetidae</taxon>
        <taxon>Adineta</taxon>
    </lineage>
</organism>
<feature type="compositionally biased region" description="Acidic residues" evidence="6">
    <location>
        <begin position="181"/>
        <end position="191"/>
    </location>
</feature>
<evidence type="ECO:0000256" key="5">
    <source>
        <dbReference type="ARBA" id="ARBA00045851"/>
    </source>
</evidence>
<evidence type="ECO:0000256" key="4">
    <source>
        <dbReference type="ARBA" id="ARBA00039854"/>
    </source>
</evidence>
<dbReference type="Proteomes" id="UP000663828">
    <property type="component" value="Unassembled WGS sequence"/>
</dbReference>
<gene>
    <name evidence="7" type="ORF">XAT740_LOCUS46403</name>
</gene>
<sequence length="208" mass="25100">MPIEASRWKKWLRHGYGKLINHKNGSFYEGEFVRNRKHGQGRLTIRLQNGTMQRYYVGQWENDQMNGYGTLYFSETRYYEGEFYRNQRHGWGRMHYDNGDVYEGDWFNNQRHGSGRLLTIRGDCYNGHWFEDKKHGYGQYYFKKQNRMCTGLWSDDFCKSSECTQLLNKEHHTRLTMSVEEREEEEEEEETPAIQQVGNAMQQQTENR</sequence>
<feature type="region of interest" description="Disordered" evidence="6">
    <location>
        <begin position="174"/>
        <end position="208"/>
    </location>
</feature>
<comment type="subcellular location">
    <subcellularLocation>
        <location evidence="1">Cytoplasmic vesicle</location>
        <location evidence="1">Secretory vesicle</location>
        <location evidence="1">Acrosome</location>
    </subcellularLocation>
</comment>
<keyword evidence="3" id="KW-0968">Cytoplasmic vesicle</keyword>
<proteinExistence type="predicted"/>
<dbReference type="FunFam" id="2.20.110.10:FF:000002">
    <property type="entry name" value="Phosphatidylinositol 4-phosphate 5-kinase 8"/>
    <property type="match status" value="1"/>
</dbReference>
<dbReference type="SMART" id="SM00698">
    <property type="entry name" value="MORN"/>
    <property type="match status" value="5"/>
</dbReference>
<dbReference type="SUPFAM" id="SSF82185">
    <property type="entry name" value="Histone H3 K4-specific methyltransferase SET7/9 N-terminal domain"/>
    <property type="match status" value="2"/>
</dbReference>
<dbReference type="InterPro" id="IPR052472">
    <property type="entry name" value="MORN3"/>
</dbReference>
<keyword evidence="2" id="KW-0677">Repeat</keyword>
<dbReference type="PANTHER" id="PTHR46511:SF1">
    <property type="entry name" value="MORN REPEAT-CONTAINING PROTEIN 3"/>
    <property type="match status" value="1"/>
</dbReference>
<comment type="function">
    <text evidence="5">Assembles a suppression complex (suppresome) by tethering SIRT1 and MDM2 to regulate composite modifications of p53/TP53. Confers both deacetylation-mediated functional inactivation, by SIRT1, and ubiquitination-dependent degradation, by MDM2, of p53/TP53, promoting a proliferative and cell survival behaviors. May play a role in the regulation of spermatogenesis.</text>
</comment>
<evidence type="ECO:0000256" key="6">
    <source>
        <dbReference type="SAM" id="MobiDB-lite"/>
    </source>
</evidence>
<dbReference type="PANTHER" id="PTHR46511">
    <property type="entry name" value="MORN REPEAT-CONTAINING PROTEIN 3"/>
    <property type="match status" value="1"/>
</dbReference>
<reference evidence="7" key="1">
    <citation type="submission" date="2021-02" db="EMBL/GenBank/DDBJ databases">
        <authorList>
            <person name="Nowell W R."/>
        </authorList>
    </citation>
    <scope>NUCLEOTIDE SEQUENCE</scope>
</reference>
<evidence type="ECO:0000313" key="7">
    <source>
        <dbReference type="EMBL" id="CAF1589527.1"/>
    </source>
</evidence>
<dbReference type="Pfam" id="PF02493">
    <property type="entry name" value="MORN"/>
    <property type="match status" value="5"/>
</dbReference>
<evidence type="ECO:0000313" key="8">
    <source>
        <dbReference type="Proteomes" id="UP000663828"/>
    </source>
</evidence>
<dbReference type="Gene3D" id="2.20.110.10">
    <property type="entry name" value="Histone H3 K4-specific methyltransferase SET7/9 N-terminal domain"/>
    <property type="match status" value="3"/>
</dbReference>
<dbReference type="GO" id="GO:0001669">
    <property type="term" value="C:acrosomal vesicle"/>
    <property type="evidence" value="ECO:0007669"/>
    <property type="project" value="UniProtKB-SubCell"/>
</dbReference>
<keyword evidence="8" id="KW-1185">Reference proteome</keyword>
<dbReference type="EMBL" id="CAJNOR010006224">
    <property type="protein sequence ID" value="CAF1589527.1"/>
    <property type="molecule type" value="Genomic_DNA"/>
</dbReference>
<dbReference type="AlphaFoldDB" id="A0A815ZYB6"/>
<accession>A0A815ZYB6</accession>
<protein>
    <recommendedName>
        <fullName evidence="4">MORN repeat-containing protein 3</fullName>
    </recommendedName>
</protein>
<evidence type="ECO:0000256" key="1">
    <source>
        <dbReference type="ARBA" id="ARBA00004218"/>
    </source>
</evidence>
<name>A0A815ZYB6_ADIRI</name>
<dbReference type="InterPro" id="IPR003409">
    <property type="entry name" value="MORN"/>
</dbReference>
<evidence type="ECO:0000256" key="3">
    <source>
        <dbReference type="ARBA" id="ARBA00023329"/>
    </source>
</evidence>